<organism evidence="1 2">
    <name type="scientific">Mycobacterium tuberculosis</name>
    <dbReference type="NCBI Taxonomy" id="1773"/>
    <lineage>
        <taxon>Bacteria</taxon>
        <taxon>Bacillati</taxon>
        <taxon>Actinomycetota</taxon>
        <taxon>Actinomycetes</taxon>
        <taxon>Mycobacteriales</taxon>
        <taxon>Mycobacteriaceae</taxon>
        <taxon>Mycobacterium</taxon>
        <taxon>Mycobacterium tuberculosis complex</taxon>
    </lineage>
</organism>
<evidence type="ECO:0000313" key="1">
    <source>
        <dbReference type="EMBL" id="CFR93219.1"/>
    </source>
</evidence>
<reference evidence="1 2" key="1">
    <citation type="submission" date="2015-03" db="EMBL/GenBank/DDBJ databases">
        <authorList>
            <consortium name="Pathogen Informatics"/>
        </authorList>
    </citation>
    <scope>NUCLEOTIDE SEQUENCE [LARGE SCALE GENOMIC DNA]</scope>
    <source>
        <strain evidence="1 2">C09601061</strain>
    </source>
</reference>
<name>A0A654U4L1_MYCTX</name>
<evidence type="ECO:0000313" key="2">
    <source>
        <dbReference type="Proteomes" id="UP000046680"/>
    </source>
</evidence>
<gene>
    <name evidence="1" type="ORF">ERS007657_03056</name>
</gene>
<dbReference type="Proteomes" id="UP000046680">
    <property type="component" value="Unassembled WGS sequence"/>
</dbReference>
<proteinExistence type="predicted"/>
<protein>
    <submittedName>
        <fullName evidence="1">Uncharacterized protein</fullName>
    </submittedName>
</protein>
<accession>A0A654U4L1</accession>
<dbReference type="AlphaFoldDB" id="A0A654U4L1"/>
<sequence>MRWLRFVMLVPWVAKKWITPTVASPRSIRTSVVCGSTRFGKNALSAGGLRSNADGDRLMLAPYSSPCESETSAGATSACACSTDSTIPSTIAAKVAGRKPLVVRLYSRYPQYPPGPAWVWVAVISVFCSE</sequence>
<dbReference type="EMBL" id="CGCX01001351">
    <property type="protein sequence ID" value="CFR93219.1"/>
    <property type="molecule type" value="Genomic_DNA"/>
</dbReference>